<proteinExistence type="inferred from homology"/>
<dbReference type="GO" id="GO:0003924">
    <property type="term" value="F:GTPase activity"/>
    <property type="evidence" value="ECO:0007669"/>
    <property type="project" value="InterPro"/>
</dbReference>
<reference evidence="7" key="1">
    <citation type="journal article" date="2015" name="Nature">
        <title>Complex archaea that bridge the gap between prokaryotes and eukaryotes.</title>
        <authorList>
            <person name="Spang A."/>
            <person name="Saw J.H."/>
            <person name="Jorgensen S.L."/>
            <person name="Zaremba-Niedzwiedzka K."/>
            <person name="Martijn J."/>
            <person name="Lind A.E."/>
            <person name="van Eijk R."/>
            <person name="Schleper C."/>
            <person name="Guy L."/>
            <person name="Ettema T.J."/>
        </authorList>
    </citation>
    <scope>NUCLEOTIDE SEQUENCE</scope>
</reference>
<dbReference type="Gene3D" id="2.70.210.12">
    <property type="entry name" value="GTP1/OBG domain"/>
    <property type="match status" value="1"/>
</dbReference>
<evidence type="ECO:0008006" key="8">
    <source>
        <dbReference type="Google" id="ProtNLM"/>
    </source>
</evidence>
<comment type="caution">
    <text evidence="7">The sequence shown here is derived from an EMBL/GenBank/DDBJ whole genome shotgun (WGS) entry which is preliminary data.</text>
</comment>
<dbReference type="PRINTS" id="PR00326">
    <property type="entry name" value="GTP1OBG"/>
</dbReference>
<comment type="similarity">
    <text evidence="1">Belongs to the TRAFAC class OBG-HflX-like GTPase superfamily. OBG GTPase family.</text>
</comment>
<dbReference type="PROSITE" id="PS00905">
    <property type="entry name" value="GTP1_OBG"/>
    <property type="match status" value="1"/>
</dbReference>
<evidence type="ECO:0000259" key="5">
    <source>
        <dbReference type="PROSITE" id="PS51710"/>
    </source>
</evidence>
<dbReference type="Gene3D" id="3.40.50.300">
    <property type="entry name" value="P-loop containing nucleotide triphosphate hydrolases"/>
    <property type="match status" value="1"/>
</dbReference>
<evidence type="ECO:0000259" key="6">
    <source>
        <dbReference type="PROSITE" id="PS51883"/>
    </source>
</evidence>
<evidence type="ECO:0000313" key="7">
    <source>
        <dbReference type="EMBL" id="KKO11514.1"/>
    </source>
</evidence>
<dbReference type="PROSITE" id="PS51883">
    <property type="entry name" value="OBG"/>
    <property type="match status" value="1"/>
</dbReference>
<evidence type="ECO:0000256" key="2">
    <source>
        <dbReference type="ARBA" id="ARBA00022741"/>
    </source>
</evidence>
<dbReference type="PANTHER" id="PTHR11702:SF31">
    <property type="entry name" value="MITOCHONDRIAL RIBOSOME-ASSOCIATED GTPASE 2"/>
    <property type="match status" value="1"/>
</dbReference>
<dbReference type="PIRSF" id="PIRSF002401">
    <property type="entry name" value="GTP_bd_Obg/CgtA"/>
    <property type="match status" value="1"/>
</dbReference>
<dbReference type="NCBIfam" id="NF008956">
    <property type="entry name" value="PRK12299.1"/>
    <property type="match status" value="1"/>
</dbReference>
<dbReference type="AlphaFoldDB" id="A0A0F9Z2Z8"/>
<dbReference type="InterPro" id="IPR036726">
    <property type="entry name" value="GTP1_OBG_dom_sf"/>
</dbReference>
<feature type="region of interest" description="Disordered" evidence="4">
    <location>
        <begin position="127"/>
        <end position="146"/>
    </location>
</feature>
<feature type="domain" description="OBG-type G" evidence="5">
    <location>
        <begin position="160"/>
        <end position="333"/>
    </location>
</feature>
<gene>
    <name evidence="7" type="ORF">LCGC14_0010070</name>
</gene>
<dbReference type="InterPro" id="IPR027417">
    <property type="entry name" value="P-loop_NTPase"/>
</dbReference>
<dbReference type="EMBL" id="LAZR01000002">
    <property type="protein sequence ID" value="KKO11514.1"/>
    <property type="molecule type" value="Genomic_DNA"/>
</dbReference>
<name>A0A0F9Z2Z8_9ZZZZ</name>
<keyword evidence="3" id="KW-0342">GTP-binding</keyword>
<evidence type="ECO:0000256" key="3">
    <source>
        <dbReference type="ARBA" id="ARBA00023134"/>
    </source>
</evidence>
<protein>
    <recommendedName>
        <fullName evidence="8">OBG-type G domain-containing protein</fullName>
    </recommendedName>
</protein>
<dbReference type="NCBIfam" id="TIGR02729">
    <property type="entry name" value="Obg_CgtA"/>
    <property type="match status" value="1"/>
</dbReference>
<dbReference type="SUPFAM" id="SSF82051">
    <property type="entry name" value="Obg GTP-binding protein N-terminal domain"/>
    <property type="match status" value="1"/>
</dbReference>
<dbReference type="InterPro" id="IPR006074">
    <property type="entry name" value="GTP1-OBG_CS"/>
</dbReference>
<dbReference type="FunFam" id="2.70.210.12:FF:000001">
    <property type="entry name" value="GTPase Obg"/>
    <property type="match status" value="1"/>
</dbReference>
<sequence>MKFVDEAEITVEAGRGGNGCLSFRREKFIPKGGPDGGDGGDGGNVYLVGDSNLNTLVDFRFQRRYIAQAGQGGMGANCTGRAGEDLEVRVPIGTSVVDKYTEELIADIAEHGQKVIVAKGGFHGLGNTRFKSSTNRSPTKHTKGTDGEVRTLQLQLKVIADAGLLGLPNAGKSTLLRAVSAARPKVADYPFTTLVPGLGVVRIEMERSFVMADIPGVIEGASEGAGLGFRFLKHLSRTRLLLHVVDAVPLDESDPVAQAQGIVEELAGFSATLAKKERWLVLNKTDMADPDTLAELKQRFVDELGWDIPVYHIAAINGEGCKQLCHDIMRSVEEHRRLLADDEDYRETERARDQQMEFEIRRSIEKTRKRRAVEDDDDDFDDFDDFDDDDEDGVTVVYE</sequence>
<dbReference type="NCBIfam" id="NF008955">
    <property type="entry name" value="PRK12297.1"/>
    <property type="match status" value="1"/>
</dbReference>
<feature type="compositionally biased region" description="Acidic residues" evidence="4">
    <location>
        <begin position="374"/>
        <end position="393"/>
    </location>
</feature>
<dbReference type="GO" id="GO:0000287">
    <property type="term" value="F:magnesium ion binding"/>
    <property type="evidence" value="ECO:0007669"/>
    <property type="project" value="InterPro"/>
</dbReference>
<dbReference type="InterPro" id="IPR006169">
    <property type="entry name" value="GTP1_OBG_dom"/>
</dbReference>
<dbReference type="InterPro" id="IPR045086">
    <property type="entry name" value="OBG_GTPase"/>
</dbReference>
<keyword evidence="2" id="KW-0547">Nucleotide-binding</keyword>
<dbReference type="Pfam" id="PF01926">
    <property type="entry name" value="MMR_HSR1"/>
    <property type="match status" value="1"/>
</dbReference>
<feature type="region of interest" description="Disordered" evidence="4">
    <location>
        <begin position="368"/>
        <end position="399"/>
    </location>
</feature>
<evidence type="ECO:0000256" key="4">
    <source>
        <dbReference type="SAM" id="MobiDB-lite"/>
    </source>
</evidence>
<dbReference type="HAMAP" id="MF_01454">
    <property type="entry name" value="GTPase_Obg"/>
    <property type="match status" value="1"/>
</dbReference>
<dbReference type="SUPFAM" id="SSF52540">
    <property type="entry name" value="P-loop containing nucleoside triphosphate hydrolases"/>
    <property type="match status" value="1"/>
</dbReference>
<dbReference type="CDD" id="cd01898">
    <property type="entry name" value="Obg"/>
    <property type="match status" value="1"/>
</dbReference>
<accession>A0A0F9Z2Z8</accession>
<dbReference type="Pfam" id="PF01018">
    <property type="entry name" value="GTP1_OBG"/>
    <property type="match status" value="1"/>
</dbReference>
<dbReference type="InterPro" id="IPR014100">
    <property type="entry name" value="GTP-bd_Obg/CgtA"/>
</dbReference>
<dbReference type="InterPro" id="IPR031167">
    <property type="entry name" value="G_OBG"/>
</dbReference>
<dbReference type="InterPro" id="IPR006073">
    <property type="entry name" value="GTP-bd"/>
</dbReference>
<evidence type="ECO:0000256" key="1">
    <source>
        <dbReference type="ARBA" id="ARBA00007699"/>
    </source>
</evidence>
<feature type="domain" description="Obg" evidence="6">
    <location>
        <begin position="1"/>
        <end position="159"/>
    </location>
</feature>
<dbReference type="GO" id="GO:0005525">
    <property type="term" value="F:GTP binding"/>
    <property type="evidence" value="ECO:0007669"/>
    <property type="project" value="UniProtKB-KW"/>
</dbReference>
<dbReference type="PROSITE" id="PS51710">
    <property type="entry name" value="G_OBG"/>
    <property type="match status" value="1"/>
</dbReference>
<organism evidence="7">
    <name type="scientific">marine sediment metagenome</name>
    <dbReference type="NCBI Taxonomy" id="412755"/>
    <lineage>
        <taxon>unclassified sequences</taxon>
        <taxon>metagenomes</taxon>
        <taxon>ecological metagenomes</taxon>
    </lineage>
</organism>
<dbReference type="PANTHER" id="PTHR11702">
    <property type="entry name" value="DEVELOPMENTALLY REGULATED GTP-BINDING PROTEIN-RELATED"/>
    <property type="match status" value="1"/>
</dbReference>